<feature type="transmembrane region" description="Helical" evidence="8">
    <location>
        <begin position="309"/>
        <end position="330"/>
    </location>
</feature>
<feature type="transmembrane region" description="Helical" evidence="8">
    <location>
        <begin position="285"/>
        <end position="303"/>
    </location>
</feature>
<dbReference type="InterPro" id="IPR020846">
    <property type="entry name" value="MFS_dom"/>
</dbReference>
<dbReference type="Pfam" id="PF07690">
    <property type="entry name" value="MFS_1"/>
    <property type="match status" value="1"/>
</dbReference>
<dbReference type="OrthoDB" id="9793283at2"/>
<keyword evidence="4" id="KW-0813">Transport</keyword>
<dbReference type="SUPFAM" id="SSF103473">
    <property type="entry name" value="MFS general substrate transporter"/>
    <property type="match status" value="1"/>
</dbReference>
<comment type="function">
    <text evidence="1">Resistance to tetracycline by an active tetracycline efflux. This is an energy-dependent process that decreases the accumulation of the antibiotic in whole cells. This protein functions as a metal-tetracycline/H(+) antiporter.</text>
</comment>
<evidence type="ECO:0000259" key="9">
    <source>
        <dbReference type="PROSITE" id="PS50850"/>
    </source>
</evidence>
<reference evidence="10 11" key="1">
    <citation type="submission" date="2019-03" db="EMBL/GenBank/DDBJ databases">
        <title>Genomic Encyclopedia of Archaeal and Bacterial Type Strains, Phase II (KMG-II): from individual species to whole genera.</title>
        <authorList>
            <person name="Goeker M."/>
        </authorList>
    </citation>
    <scope>NUCLEOTIDE SEQUENCE [LARGE SCALE GENOMIC DNA]</scope>
    <source>
        <strain evidence="10 11">DSM 28353</strain>
    </source>
</reference>
<keyword evidence="7 8" id="KW-0472">Membrane</keyword>
<dbReference type="Proteomes" id="UP000295292">
    <property type="component" value="Unassembled WGS sequence"/>
</dbReference>
<dbReference type="PROSITE" id="PS00216">
    <property type="entry name" value="SUGAR_TRANSPORT_1"/>
    <property type="match status" value="1"/>
</dbReference>
<dbReference type="RefSeq" id="WP_133582967.1">
    <property type="nucleotide sequence ID" value="NZ_SNYV01000011.1"/>
</dbReference>
<feature type="transmembrane region" description="Helical" evidence="8">
    <location>
        <begin position="342"/>
        <end position="368"/>
    </location>
</feature>
<gene>
    <name evidence="10" type="ORF">CLV99_0586</name>
</gene>
<comment type="similarity">
    <text evidence="3">Belongs to the major facilitator superfamily. TCR/Tet family.</text>
</comment>
<evidence type="ECO:0000256" key="7">
    <source>
        <dbReference type="ARBA" id="ARBA00023136"/>
    </source>
</evidence>
<dbReference type="EMBL" id="SNYV01000011">
    <property type="protein sequence ID" value="TDQ79154.1"/>
    <property type="molecule type" value="Genomic_DNA"/>
</dbReference>
<dbReference type="InterPro" id="IPR005829">
    <property type="entry name" value="Sugar_transporter_CS"/>
</dbReference>
<dbReference type="GO" id="GO:0022857">
    <property type="term" value="F:transmembrane transporter activity"/>
    <property type="evidence" value="ECO:0007669"/>
    <property type="project" value="InterPro"/>
</dbReference>
<feature type="transmembrane region" description="Helical" evidence="8">
    <location>
        <begin position="51"/>
        <end position="68"/>
    </location>
</feature>
<feature type="transmembrane region" description="Helical" evidence="8">
    <location>
        <begin position="138"/>
        <end position="160"/>
    </location>
</feature>
<evidence type="ECO:0000256" key="1">
    <source>
        <dbReference type="ARBA" id="ARBA00003279"/>
    </source>
</evidence>
<feature type="domain" description="Major facilitator superfamily (MFS) profile" evidence="9">
    <location>
        <begin position="9"/>
        <end position="404"/>
    </location>
</feature>
<evidence type="ECO:0000256" key="2">
    <source>
        <dbReference type="ARBA" id="ARBA00004141"/>
    </source>
</evidence>
<evidence type="ECO:0000256" key="6">
    <source>
        <dbReference type="ARBA" id="ARBA00022989"/>
    </source>
</evidence>
<name>A0A4R6WGD1_9SPHI</name>
<evidence type="ECO:0000256" key="5">
    <source>
        <dbReference type="ARBA" id="ARBA00022692"/>
    </source>
</evidence>
<feature type="transmembrane region" description="Helical" evidence="8">
    <location>
        <begin position="80"/>
        <end position="99"/>
    </location>
</feature>
<feature type="transmembrane region" description="Helical" evidence="8">
    <location>
        <begin position="166"/>
        <end position="186"/>
    </location>
</feature>
<dbReference type="InterPro" id="IPR001958">
    <property type="entry name" value="Tet-R_TetA/multi-R_MdtG-like"/>
</dbReference>
<evidence type="ECO:0000313" key="10">
    <source>
        <dbReference type="EMBL" id="TDQ79154.1"/>
    </source>
</evidence>
<dbReference type="Gene3D" id="1.20.1250.20">
    <property type="entry name" value="MFS general substrate transporter like domains"/>
    <property type="match status" value="1"/>
</dbReference>
<dbReference type="AlphaFoldDB" id="A0A4R6WGD1"/>
<protein>
    <submittedName>
        <fullName evidence="10">DHA1 family tetracycline resistance protein-like MFS transporter</fullName>
    </submittedName>
</protein>
<comment type="subcellular location">
    <subcellularLocation>
        <location evidence="2">Membrane</location>
        <topology evidence="2">Multi-pass membrane protein</topology>
    </subcellularLocation>
</comment>
<dbReference type="CDD" id="cd17388">
    <property type="entry name" value="MFS_TetA"/>
    <property type="match status" value="1"/>
</dbReference>
<sequence length="410" mass="44985">MKKSTKKAAIGFIFITLLIDITGWGIIIPVVPKLIEELIHSDISEAAKYGGWLGFAYASTQFIFSPVVGNLSDKYGRRPIILISLFAFAVDYIFLALAPTISWLFVGRIIAGLTGASISTASAYIADISTDEDRAKNFGMIGAAFGLGFIIGPVIGGVLGEYGARIPFYAAAGLCMVNFIYGYFILPESLDKEKRRPFSWRRANPIGSFKFLGKHPEISGLIVALILVNIGAHAVQSNWSFFTMYKFDWTERMVGISLGVLGLVVGLVQGGLIRWTTPKFGEEKNIYYGLTFYAIGLLLFAFANQGWMMFVFLIPYCLGGICGPALQSVISKNVPSNEQGELQGALTSLISATSIIGPPMMTNLFYYFTHDEAPFQFSGAPFFLGFVLMAISVVMVYFAFQRNKDKTLEN</sequence>
<dbReference type="InterPro" id="IPR036259">
    <property type="entry name" value="MFS_trans_sf"/>
</dbReference>
<keyword evidence="5 8" id="KW-0812">Transmembrane</keyword>
<dbReference type="InterPro" id="IPR011701">
    <property type="entry name" value="MFS"/>
</dbReference>
<evidence type="ECO:0000313" key="11">
    <source>
        <dbReference type="Proteomes" id="UP000295292"/>
    </source>
</evidence>
<evidence type="ECO:0000256" key="3">
    <source>
        <dbReference type="ARBA" id="ARBA00007520"/>
    </source>
</evidence>
<accession>A0A4R6WGD1</accession>
<feature type="transmembrane region" description="Helical" evidence="8">
    <location>
        <begin position="218"/>
        <end position="235"/>
    </location>
</feature>
<keyword evidence="11" id="KW-1185">Reference proteome</keyword>
<dbReference type="GO" id="GO:0016020">
    <property type="term" value="C:membrane"/>
    <property type="evidence" value="ECO:0007669"/>
    <property type="project" value="UniProtKB-SubCell"/>
</dbReference>
<dbReference type="PRINTS" id="PR01035">
    <property type="entry name" value="TCRTETA"/>
</dbReference>
<evidence type="ECO:0000256" key="4">
    <source>
        <dbReference type="ARBA" id="ARBA00022448"/>
    </source>
</evidence>
<proteinExistence type="inferred from homology"/>
<evidence type="ECO:0000256" key="8">
    <source>
        <dbReference type="SAM" id="Phobius"/>
    </source>
</evidence>
<feature type="transmembrane region" description="Helical" evidence="8">
    <location>
        <begin position="12"/>
        <end position="31"/>
    </location>
</feature>
<feature type="transmembrane region" description="Helical" evidence="8">
    <location>
        <begin position="105"/>
        <end position="126"/>
    </location>
</feature>
<dbReference type="PROSITE" id="PS50850">
    <property type="entry name" value="MFS"/>
    <property type="match status" value="1"/>
</dbReference>
<keyword evidence="6 8" id="KW-1133">Transmembrane helix</keyword>
<dbReference type="PANTHER" id="PTHR23504">
    <property type="entry name" value="MAJOR FACILITATOR SUPERFAMILY DOMAIN-CONTAINING PROTEIN 10"/>
    <property type="match status" value="1"/>
</dbReference>
<feature type="transmembrane region" description="Helical" evidence="8">
    <location>
        <begin position="255"/>
        <end position="273"/>
    </location>
</feature>
<comment type="caution">
    <text evidence="10">The sequence shown here is derived from an EMBL/GenBank/DDBJ whole genome shotgun (WGS) entry which is preliminary data.</text>
</comment>
<dbReference type="PANTHER" id="PTHR23504:SF15">
    <property type="entry name" value="MAJOR FACILITATOR SUPERFAMILY (MFS) PROFILE DOMAIN-CONTAINING PROTEIN"/>
    <property type="match status" value="1"/>
</dbReference>
<organism evidence="10 11">
    <name type="scientific">Sphingobacterium yanglingense</name>
    <dbReference type="NCBI Taxonomy" id="1437280"/>
    <lineage>
        <taxon>Bacteria</taxon>
        <taxon>Pseudomonadati</taxon>
        <taxon>Bacteroidota</taxon>
        <taxon>Sphingobacteriia</taxon>
        <taxon>Sphingobacteriales</taxon>
        <taxon>Sphingobacteriaceae</taxon>
        <taxon>Sphingobacterium</taxon>
    </lineage>
</organism>
<feature type="transmembrane region" description="Helical" evidence="8">
    <location>
        <begin position="380"/>
        <end position="400"/>
    </location>
</feature>